<feature type="transmembrane region" description="Helical" evidence="6">
    <location>
        <begin position="27"/>
        <end position="53"/>
    </location>
</feature>
<evidence type="ECO:0000256" key="4">
    <source>
        <dbReference type="ARBA" id="ARBA00023136"/>
    </source>
</evidence>
<comment type="subcellular location">
    <subcellularLocation>
        <location evidence="1">Membrane</location>
        <topology evidence="1">Single-pass membrane protein</topology>
    </subcellularLocation>
</comment>
<keyword evidence="9" id="KW-1185">Reference proteome</keyword>
<protein>
    <submittedName>
        <fullName evidence="8">HlyD family efflux transporter periplasmic adaptor subunit</fullName>
    </submittedName>
</protein>
<keyword evidence="4 6" id="KW-0472">Membrane</keyword>
<keyword evidence="3 6" id="KW-1133">Transmembrane helix</keyword>
<dbReference type="Proteomes" id="UP000886476">
    <property type="component" value="Unassembled WGS sequence"/>
</dbReference>
<dbReference type="PANTHER" id="PTHR30386:SF26">
    <property type="entry name" value="TRANSPORT PROTEIN COMB"/>
    <property type="match status" value="1"/>
</dbReference>
<keyword evidence="2 6" id="KW-0812">Transmembrane</keyword>
<proteinExistence type="predicted"/>
<dbReference type="Gene3D" id="2.40.50.100">
    <property type="match status" value="1"/>
</dbReference>
<evidence type="ECO:0000256" key="2">
    <source>
        <dbReference type="ARBA" id="ARBA00022692"/>
    </source>
</evidence>
<organism evidence="8 9">
    <name type="scientific">Bradyrhizobium aeschynomenes</name>
    <dbReference type="NCBI Taxonomy" id="2734909"/>
    <lineage>
        <taxon>Bacteria</taxon>
        <taxon>Pseudomonadati</taxon>
        <taxon>Pseudomonadota</taxon>
        <taxon>Alphaproteobacteria</taxon>
        <taxon>Hyphomicrobiales</taxon>
        <taxon>Nitrobacteraceae</taxon>
        <taxon>Bradyrhizobium</taxon>
    </lineage>
</organism>
<keyword evidence="5" id="KW-0175">Coiled coil</keyword>
<evidence type="ECO:0000313" key="8">
    <source>
        <dbReference type="EMBL" id="NPU69699.1"/>
    </source>
</evidence>
<dbReference type="PANTHER" id="PTHR30386">
    <property type="entry name" value="MEMBRANE FUSION SUBUNIT OF EMRAB-TOLC MULTIDRUG EFFLUX PUMP"/>
    <property type="match status" value="1"/>
</dbReference>
<dbReference type="InterPro" id="IPR058982">
    <property type="entry name" value="Beta-barrel_AprE"/>
</dbReference>
<evidence type="ECO:0000313" key="9">
    <source>
        <dbReference type="Proteomes" id="UP000886476"/>
    </source>
</evidence>
<name>A0ABX2CQK3_9BRAD</name>
<evidence type="ECO:0000259" key="7">
    <source>
        <dbReference type="Pfam" id="PF26002"/>
    </source>
</evidence>
<gene>
    <name evidence="8" type="ORF">HL667_32210</name>
</gene>
<comment type="caution">
    <text evidence="8">The sequence shown here is derived from an EMBL/GenBank/DDBJ whole genome shotgun (WGS) entry which is preliminary data.</text>
</comment>
<evidence type="ECO:0000256" key="5">
    <source>
        <dbReference type="SAM" id="Coils"/>
    </source>
</evidence>
<evidence type="ECO:0000256" key="6">
    <source>
        <dbReference type="SAM" id="Phobius"/>
    </source>
</evidence>
<dbReference type="InterPro" id="IPR050739">
    <property type="entry name" value="MFP"/>
</dbReference>
<evidence type="ECO:0000256" key="3">
    <source>
        <dbReference type="ARBA" id="ARBA00022989"/>
    </source>
</evidence>
<dbReference type="Gene3D" id="2.40.30.170">
    <property type="match status" value="1"/>
</dbReference>
<evidence type="ECO:0000256" key="1">
    <source>
        <dbReference type="ARBA" id="ARBA00004167"/>
    </source>
</evidence>
<accession>A0ABX2CQK3</accession>
<sequence length="388" mass="42591">MFNIVSQDQLAQCTAESILARGGGGSYAVYNALLILVAVSIAALPLTTVTVSIQSNGFVRPAKEKAALIAPVAGRISRIFVAENQIVRKDQEIISIEDQILRAKIEAVEEELREKRDLVHDLESLIGSIEMTPRGEVQTVTSAAGASQLKFQEGLREIEYAQDVAAKELDRARKLLSTSAVAAKVVEEREAAFRSVEVKGGILLRSQSAEWNQQLLETKLRVKELEVNRQQLALDQELTKIRAPEGGAIEGLLSWATGGYVQSGQTIAQVSPDGDLVAEIYVSPRDIGFVYPGQLVRLQIDAFNYNQWGSISATVIDVAQDFTVHDQREVFKVRCAPSVDHLQLKNGLIGRLRKGMSVRASFLVSDCTLLDLLIGEIDNWLNPVRSTR</sequence>
<feature type="coiled-coil region" evidence="5">
    <location>
        <begin position="208"/>
        <end position="235"/>
    </location>
</feature>
<dbReference type="Pfam" id="PF26002">
    <property type="entry name" value="Beta-barrel_AprE"/>
    <property type="match status" value="1"/>
</dbReference>
<feature type="coiled-coil region" evidence="5">
    <location>
        <begin position="98"/>
        <end position="125"/>
    </location>
</feature>
<dbReference type="EMBL" id="JABFDN010000021">
    <property type="protein sequence ID" value="NPU69699.1"/>
    <property type="molecule type" value="Genomic_DNA"/>
</dbReference>
<feature type="domain" description="AprE-like beta-barrel" evidence="7">
    <location>
        <begin position="276"/>
        <end position="361"/>
    </location>
</feature>
<reference evidence="8" key="1">
    <citation type="submission" date="2020-05" db="EMBL/GenBank/DDBJ databases">
        <title>Nod-independent and nitrogen-fixing Bradyrhizobium aeschynomene sp. nov. isolated from nodules of Aeschynomene indica.</title>
        <authorList>
            <person name="Zhang Z."/>
        </authorList>
    </citation>
    <scope>NUCLEOTIDE SEQUENCE</scope>
    <source>
        <strain evidence="8">83012</strain>
    </source>
</reference>